<sequence length="63" mass="7056">MKNRSKDEPEEDDMDGPAPHVVAMIDQNLKLVYSDLVREELPDRFKDLLAVLKAQDADKGASS</sequence>
<protein>
    <recommendedName>
        <fullName evidence="2">Anti-sigma factor NepR domain-containing protein</fullName>
    </recommendedName>
</protein>
<organism evidence="3 4">
    <name type="scientific">Jannaschia pohangensis</name>
    <dbReference type="NCBI Taxonomy" id="390807"/>
    <lineage>
        <taxon>Bacteria</taxon>
        <taxon>Pseudomonadati</taxon>
        <taxon>Pseudomonadota</taxon>
        <taxon>Alphaproteobacteria</taxon>
        <taxon>Rhodobacterales</taxon>
        <taxon>Roseobacteraceae</taxon>
        <taxon>Jannaschia</taxon>
    </lineage>
</organism>
<evidence type="ECO:0000256" key="1">
    <source>
        <dbReference type="SAM" id="MobiDB-lite"/>
    </source>
</evidence>
<dbReference type="STRING" id="390807.SAMN04488095_0994"/>
<evidence type="ECO:0000313" key="3">
    <source>
        <dbReference type="EMBL" id="SFI47995.1"/>
    </source>
</evidence>
<reference evidence="3 4" key="1">
    <citation type="submission" date="2016-10" db="EMBL/GenBank/DDBJ databases">
        <authorList>
            <person name="de Groot N.N."/>
        </authorList>
    </citation>
    <scope>NUCLEOTIDE SEQUENCE [LARGE SCALE GENOMIC DNA]</scope>
    <source>
        <strain evidence="3 4">DSM 19073</strain>
    </source>
</reference>
<name>A0A1I3IJ03_9RHOB</name>
<dbReference type="AlphaFoldDB" id="A0A1I3IJ03"/>
<dbReference type="InterPro" id="IPR041649">
    <property type="entry name" value="NepR"/>
</dbReference>
<dbReference type="Pfam" id="PF18557">
    <property type="entry name" value="NepR"/>
    <property type="match status" value="1"/>
</dbReference>
<evidence type="ECO:0000259" key="2">
    <source>
        <dbReference type="Pfam" id="PF18557"/>
    </source>
</evidence>
<gene>
    <name evidence="3" type="ORF">SAMN04488095_0994</name>
</gene>
<accession>A0A1I3IJ03</accession>
<keyword evidence="4" id="KW-1185">Reference proteome</keyword>
<dbReference type="EMBL" id="FORA01000001">
    <property type="protein sequence ID" value="SFI47995.1"/>
    <property type="molecule type" value="Genomic_DNA"/>
</dbReference>
<evidence type="ECO:0000313" key="4">
    <source>
        <dbReference type="Proteomes" id="UP000199110"/>
    </source>
</evidence>
<feature type="domain" description="Anti-sigma factor NepR" evidence="2">
    <location>
        <begin position="25"/>
        <end position="56"/>
    </location>
</feature>
<proteinExistence type="predicted"/>
<dbReference type="Proteomes" id="UP000199110">
    <property type="component" value="Unassembled WGS sequence"/>
</dbReference>
<feature type="region of interest" description="Disordered" evidence="1">
    <location>
        <begin position="1"/>
        <end position="20"/>
    </location>
</feature>